<evidence type="ECO:0000256" key="1">
    <source>
        <dbReference type="SAM" id="MobiDB-lite"/>
    </source>
</evidence>
<evidence type="ECO:0000313" key="2">
    <source>
        <dbReference type="EMBL" id="QDT93061.1"/>
    </source>
</evidence>
<dbReference type="EMBL" id="CP036343">
    <property type="protein sequence ID" value="QDT93061.1"/>
    <property type="molecule type" value="Genomic_DNA"/>
</dbReference>
<proteinExistence type="predicted"/>
<sequence length="166" mass="18782">MLKKKDQKGVIDIHHRSPQMSLVFFPSSQKTAANAVRLIFEKESDSPNAIRGCRRQQETARAGIQLSFRSPTCPPVVAVPTCPPTWRCANWFRPSMDTDETSKVEFSTSNNTKRHERSKWVIPNAIRAERSEQEVTAATYHSEPHSPHPFGTVGQAVQTRHRGTFQ</sequence>
<dbReference type="Proteomes" id="UP000316855">
    <property type="component" value="Chromosome"/>
</dbReference>
<name>A0A517VJ84_9PLAN</name>
<accession>A0A517VJ84</accession>
<reference evidence="2 3" key="1">
    <citation type="submission" date="2019-02" db="EMBL/GenBank/DDBJ databases">
        <title>Deep-cultivation of Planctomycetes and their phenomic and genomic characterization uncovers novel biology.</title>
        <authorList>
            <person name="Wiegand S."/>
            <person name="Jogler M."/>
            <person name="Boedeker C."/>
            <person name="Pinto D."/>
            <person name="Vollmers J."/>
            <person name="Rivas-Marin E."/>
            <person name="Kohn T."/>
            <person name="Peeters S.H."/>
            <person name="Heuer A."/>
            <person name="Rast P."/>
            <person name="Oberbeckmann S."/>
            <person name="Bunk B."/>
            <person name="Jeske O."/>
            <person name="Meyerdierks A."/>
            <person name="Storesund J.E."/>
            <person name="Kallscheuer N."/>
            <person name="Luecker S."/>
            <person name="Lage O.M."/>
            <person name="Pohl T."/>
            <person name="Merkel B.J."/>
            <person name="Hornburger P."/>
            <person name="Mueller R.-W."/>
            <person name="Bruemmer F."/>
            <person name="Labrenz M."/>
            <person name="Spormann A.M."/>
            <person name="Op den Camp H."/>
            <person name="Overmann J."/>
            <person name="Amann R."/>
            <person name="Jetten M.S.M."/>
            <person name="Mascher T."/>
            <person name="Medema M.H."/>
            <person name="Devos D.P."/>
            <person name="Kaster A.-K."/>
            <person name="Ovreas L."/>
            <person name="Rohde M."/>
            <person name="Galperin M.Y."/>
            <person name="Jogler C."/>
        </authorList>
    </citation>
    <scope>NUCLEOTIDE SEQUENCE [LARGE SCALE GENOMIC DNA]</scope>
    <source>
        <strain evidence="2 3">Pan161</strain>
    </source>
</reference>
<dbReference type="AlphaFoldDB" id="A0A517VJ84"/>
<organism evidence="2 3">
    <name type="scientific">Gimesia algae</name>
    <dbReference type="NCBI Taxonomy" id="2527971"/>
    <lineage>
        <taxon>Bacteria</taxon>
        <taxon>Pseudomonadati</taxon>
        <taxon>Planctomycetota</taxon>
        <taxon>Planctomycetia</taxon>
        <taxon>Planctomycetales</taxon>
        <taxon>Planctomycetaceae</taxon>
        <taxon>Gimesia</taxon>
    </lineage>
</organism>
<feature type="region of interest" description="Disordered" evidence="1">
    <location>
        <begin position="133"/>
        <end position="153"/>
    </location>
</feature>
<keyword evidence="3" id="KW-1185">Reference proteome</keyword>
<protein>
    <submittedName>
        <fullName evidence="2">Uncharacterized protein</fullName>
    </submittedName>
</protein>
<gene>
    <name evidence="2" type="ORF">Pan161_47350</name>
</gene>
<evidence type="ECO:0000313" key="3">
    <source>
        <dbReference type="Proteomes" id="UP000316855"/>
    </source>
</evidence>
<dbReference type="KEGG" id="gax:Pan161_47350"/>